<dbReference type="Proteomes" id="UP000635565">
    <property type="component" value="Unassembled WGS sequence"/>
</dbReference>
<keyword evidence="3" id="KW-1185">Reference proteome</keyword>
<accession>A0ABQ3V8G1</accession>
<feature type="transmembrane region" description="Helical" evidence="1">
    <location>
        <begin position="227"/>
        <end position="246"/>
    </location>
</feature>
<name>A0ABQ3V8G1_9CHLR</name>
<feature type="transmembrane region" description="Helical" evidence="1">
    <location>
        <begin position="118"/>
        <end position="140"/>
    </location>
</feature>
<evidence type="ECO:0008006" key="4">
    <source>
        <dbReference type="Google" id="ProtNLM"/>
    </source>
</evidence>
<evidence type="ECO:0000313" key="2">
    <source>
        <dbReference type="EMBL" id="GHO82108.1"/>
    </source>
</evidence>
<dbReference type="EMBL" id="BNJJ01000001">
    <property type="protein sequence ID" value="GHO82108.1"/>
    <property type="molecule type" value="Genomic_DNA"/>
</dbReference>
<evidence type="ECO:0000313" key="3">
    <source>
        <dbReference type="Proteomes" id="UP000635565"/>
    </source>
</evidence>
<evidence type="ECO:0000256" key="1">
    <source>
        <dbReference type="SAM" id="Phobius"/>
    </source>
</evidence>
<feature type="transmembrane region" description="Helical" evidence="1">
    <location>
        <begin position="407"/>
        <end position="432"/>
    </location>
</feature>
<reference evidence="2 3" key="1">
    <citation type="journal article" date="2021" name="Int. J. Syst. Evol. Microbiol.">
        <title>Reticulibacter mediterranei gen. nov., sp. nov., within the new family Reticulibacteraceae fam. nov., and Ktedonospora formicarum gen. nov., sp. nov., Ktedonobacter robiniae sp. nov., Dictyobacter formicarum sp. nov. and Dictyobacter arantiisoli sp. nov., belonging to the class Ktedonobacteria.</title>
        <authorList>
            <person name="Yabe S."/>
            <person name="Zheng Y."/>
            <person name="Wang C.M."/>
            <person name="Sakai Y."/>
            <person name="Abe K."/>
            <person name="Yokota A."/>
            <person name="Donadio S."/>
            <person name="Cavaletti L."/>
            <person name="Monciardini P."/>
        </authorList>
    </citation>
    <scope>NUCLEOTIDE SEQUENCE [LARGE SCALE GENOMIC DNA]</scope>
    <source>
        <strain evidence="2 3">SOSP1-9</strain>
    </source>
</reference>
<comment type="caution">
    <text evidence="2">The sequence shown here is derived from an EMBL/GenBank/DDBJ whole genome shotgun (WGS) entry which is preliminary data.</text>
</comment>
<keyword evidence="1" id="KW-0812">Transmembrane</keyword>
<feature type="transmembrane region" description="Helical" evidence="1">
    <location>
        <begin position="502"/>
        <end position="523"/>
    </location>
</feature>
<proteinExistence type="predicted"/>
<feature type="transmembrane region" description="Helical" evidence="1">
    <location>
        <begin position="252"/>
        <end position="276"/>
    </location>
</feature>
<keyword evidence="1" id="KW-1133">Transmembrane helix</keyword>
<feature type="transmembrane region" description="Helical" evidence="1">
    <location>
        <begin position="91"/>
        <end position="109"/>
    </location>
</feature>
<feature type="transmembrane region" description="Helical" evidence="1">
    <location>
        <begin position="297"/>
        <end position="314"/>
    </location>
</feature>
<feature type="transmembrane region" description="Helical" evidence="1">
    <location>
        <begin position="345"/>
        <end position="365"/>
    </location>
</feature>
<gene>
    <name evidence="2" type="ORF">KSZ_01140</name>
</gene>
<protein>
    <recommendedName>
        <fullName evidence="4">Glycosyltransferase RgtA/B/C/D-like domain-containing protein</fullName>
    </recommendedName>
</protein>
<feature type="transmembrane region" description="Helical" evidence="1">
    <location>
        <begin position="320"/>
        <end position="336"/>
    </location>
</feature>
<dbReference type="RefSeq" id="WP_201359814.1">
    <property type="nucleotide sequence ID" value="NZ_BNJJ01000001.1"/>
</dbReference>
<feature type="transmembrane region" description="Helical" evidence="1">
    <location>
        <begin position="444"/>
        <end position="464"/>
    </location>
</feature>
<keyword evidence="1" id="KW-0472">Membrane</keyword>
<organism evidence="2 3">
    <name type="scientific">Dictyobacter formicarum</name>
    <dbReference type="NCBI Taxonomy" id="2778368"/>
    <lineage>
        <taxon>Bacteria</taxon>
        <taxon>Bacillati</taxon>
        <taxon>Chloroflexota</taxon>
        <taxon>Ktedonobacteria</taxon>
        <taxon>Ktedonobacterales</taxon>
        <taxon>Dictyobacteraceae</taxon>
        <taxon>Dictyobacter</taxon>
    </lineage>
</organism>
<feature type="transmembrane region" description="Helical" evidence="1">
    <location>
        <begin position="194"/>
        <end position="215"/>
    </location>
</feature>
<feature type="transmembrane region" description="Helical" evidence="1">
    <location>
        <begin position="470"/>
        <end position="490"/>
    </location>
</feature>
<feature type="transmembrane region" description="Helical" evidence="1">
    <location>
        <begin position="61"/>
        <end position="79"/>
    </location>
</feature>
<sequence>MKGLITYLALVYARCLTICPQAFQRLMYNLDRRTCDPDAEKYFRRHLDTVVAWPTLLRNECAFFLLYASLLGISAYGFVLSAHGGPGLERYFIPAVSIMFGCSAWRLIWPATSRYERLFLLCLLGSSCYALKVMASPLHFSAVVELLHWNTVNTLLKTDHLLFTRNSLLLVSSYYPGLEIVTDAFCSISGLSPFTSGLIVTGCARLLLILSFFLLNEQLFKSSRIASLATLFYMANPHFFFFDAQYRYESLALPLLILVLWLLEPCQILSAGIGSIKINRYNVALLDTYRKNLRQRLVGIALLTTLVLAGLTVTHYGSDFYLLVFLLVWTLVYSRQQPAALWRSLVLHMLLLAVLLALINTLRPINPLPDHLSTLSNRIGHNLISVVQGPGKLRSLFASYTGLGTPVWLRLCAIASVSLILICFPFGLLCLLRLHRLQSLARTFALLALCYPLSLILRLGGFGAALADQAAAFLFIPLAPLLALACVQLFPVRTMCKLQVTIVAGLITIILVGSVVIGAGPGMKLWPDAYFSSAAGRSIEFERMQAALWTRTYLPSGNQLAATDRVNQVLQATYGEQHSVTMIAAHSHIAPHALSGRTRSSDELRIMRQGRLRYLVVDLRLERARSSKELFQASTYVNTIFDSGDMIIYDIGAVSHAS</sequence>